<dbReference type="InterPro" id="IPR027417">
    <property type="entry name" value="P-loop_NTPase"/>
</dbReference>
<evidence type="ECO:0000256" key="4">
    <source>
        <dbReference type="ARBA" id="ARBA00038388"/>
    </source>
</evidence>
<proteinExistence type="inferred from homology"/>
<dbReference type="EMBL" id="LYDR01000001">
    <property type="protein sequence ID" value="ODA36797.1"/>
    <property type="molecule type" value="Genomic_DNA"/>
</dbReference>
<dbReference type="SUPFAM" id="SSF52540">
    <property type="entry name" value="P-loop containing nucleoside triphosphate hydrolases"/>
    <property type="match status" value="1"/>
</dbReference>
<sequence>MTNRSTPSGHPALVVQDLSREFSNGSETLHILQGVGFTANTGEAIAITGPSGCGKSTLLQILGVLDHPTSGTVRLDGEDPFAMDVTQQAQFRNEKIGFIFQDHHLLPQLTVLENVLLPALPHRGISNEVRERALMLLDQVGLTARMDHKPAQLSGGERQRTAVCRALINRPRLLLADEPTGNLDPRAAEIVGKLLVDLALESHSILLCVTHSEAMAQSYPRRCYLKAGQLVENP</sequence>
<gene>
    <name evidence="6" type="ORF">A6X21_01615</name>
</gene>
<comment type="caution">
    <text evidence="6">The sequence shown here is derived from an EMBL/GenBank/DDBJ whole genome shotgun (WGS) entry which is preliminary data.</text>
</comment>
<dbReference type="OrthoDB" id="273392at2"/>
<dbReference type="GO" id="GO:0022857">
    <property type="term" value="F:transmembrane transporter activity"/>
    <property type="evidence" value="ECO:0007669"/>
    <property type="project" value="TreeGrafter"/>
</dbReference>
<reference evidence="6 7" key="1">
    <citation type="submission" date="2016-05" db="EMBL/GenBank/DDBJ databases">
        <title>Genomic and physiological characterization of Planctopirus sp. isolated from fresh water lake.</title>
        <authorList>
            <person name="Subhash Y."/>
            <person name="Ramana C."/>
        </authorList>
    </citation>
    <scope>NUCLEOTIDE SEQUENCE [LARGE SCALE GENOMIC DNA]</scope>
    <source>
        <strain evidence="6 7">JC280</strain>
    </source>
</reference>
<dbReference type="InterPro" id="IPR015854">
    <property type="entry name" value="ABC_transpr_LolD-like"/>
</dbReference>
<feature type="domain" description="ABC transporter" evidence="5">
    <location>
        <begin position="13"/>
        <end position="233"/>
    </location>
</feature>
<dbReference type="InterPro" id="IPR017911">
    <property type="entry name" value="MacB-like_ATP-bd"/>
</dbReference>
<dbReference type="PROSITE" id="PS50893">
    <property type="entry name" value="ABC_TRANSPORTER_2"/>
    <property type="match status" value="1"/>
</dbReference>
<dbReference type="GO" id="GO:0016887">
    <property type="term" value="F:ATP hydrolysis activity"/>
    <property type="evidence" value="ECO:0007669"/>
    <property type="project" value="InterPro"/>
</dbReference>
<keyword evidence="2" id="KW-0547">Nucleotide-binding</keyword>
<evidence type="ECO:0000313" key="6">
    <source>
        <dbReference type="EMBL" id="ODA36797.1"/>
    </source>
</evidence>
<evidence type="ECO:0000313" key="7">
    <source>
        <dbReference type="Proteomes" id="UP000094828"/>
    </source>
</evidence>
<protein>
    <submittedName>
        <fullName evidence="6">ATP-binding protein</fullName>
    </submittedName>
</protein>
<dbReference type="CDD" id="cd03255">
    <property type="entry name" value="ABC_MJ0796_LolCDE_FtsE"/>
    <property type="match status" value="1"/>
</dbReference>
<dbReference type="PANTHER" id="PTHR24220:SF689">
    <property type="entry name" value="LIPOPROTEIN-RELEASING SYSTEM ATP-BINDING PROTEIN LOLD"/>
    <property type="match status" value="1"/>
</dbReference>
<name>A0A1C3ETX4_9PLAN</name>
<evidence type="ECO:0000256" key="1">
    <source>
        <dbReference type="ARBA" id="ARBA00022448"/>
    </source>
</evidence>
<dbReference type="InterPro" id="IPR003593">
    <property type="entry name" value="AAA+_ATPase"/>
</dbReference>
<dbReference type="AlphaFoldDB" id="A0A1C3ETX4"/>
<dbReference type="GO" id="GO:0005524">
    <property type="term" value="F:ATP binding"/>
    <property type="evidence" value="ECO:0007669"/>
    <property type="project" value="UniProtKB-KW"/>
</dbReference>
<dbReference type="InterPro" id="IPR003439">
    <property type="entry name" value="ABC_transporter-like_ATP-bd"/>
</dbReference>
<organism evidence="6 7">
    <name type="scientific">Planctopirus hydrillae</name>
    <dbReference type="NCBI Taxonomy" id="1841610"/>
    <lineage>
        <taxon>Bacteria</taxon>
        <taxon>Pseudomonadati</taxon>
        <taxon>Planctomycetota</taxon>
        <taxon>Planctomycetia</taxon>
        <taxon>Planctomycetales</taxon>
        <taxon>Planctomycetaceae</taxon>
        <taxon>Planctopirus</taxon>
    </lineage>
</organism>
<dbReference type="GO" id="GO:0098796">
    <property type="term" value="C:membrane protein complex"/>
    <property type="evidence" value="ECO:0007669"/>
    <property type="project" value="UniProtKB-ARBA"/>
</dbReference>
<dbReference type="GO" id="GO:0005886">
    <property type="term" value="C:plasma membrane"/>
    <property type="evidence" value="ECO:0007669"/>
    <property type="project" value="TreeGrafter"/>
</dbReference>
<keyword evidence="7" id="KW-1185">Reference proteome</keyword>
<dbReference type="PANTHER" id="PTHR24220">
    <property type="entry name" value="IMPORT ATP-BINDING PROTEIN"/>
    <property type="match status" value="1"/>
</dbReference>
<evidence type="ECO:0000259" key="5">
    <source>
        <dbReference type="PROSITE" id="PS50893"/>
    </source>
</evidence>
<dbReference type="FunFam" id="3.40.50.300:FF:000032">
    <property type="entry name" value="Export ABC transporter ATP-binding protein"/>
    <property type="match status" value="1"/>
</dbReference>
<dbReference type="Pfam" id="PF00005">
    <property type="entry name" value="ABC_tran"/>
    <property type="match status" value="1"/>
</dbReference>
<dbReference type="Proteomes" id="UP000094828">
    <property type="component" value="Unassembled WGS sequence"/>
</dbReference>
<accession>A0A1C3ETX4</accession>
<evidence type="ECO:0000256" key="3">
    <source>
        <dbReference type="ARBA" id="ARBA00022840"/>
    </source>
</evidence>
<evidence type="ECO:0000256" key="2">
    <source>
        <dbReference type="ARBA" id="ARBA00022741"/>
    </source>
</evidence>
<comment type="similarity">
    <text evidence="4">Belongs to the ABC transporter superfamily. Macrolide exporter (TC 3.A.1.122) family.</text>
</comment>
<dbReference type="STRING" id="1841610.A6X21_01615"/>
<keyword evidence="3 6" id="KW-0067">ATP-binding</keyword>
<dbReference type="SMART" id="SM00382">
    <property type="entry name" value="AAA"/>
    <property type="match status" value="1"/>
</dbReference>
<keyword evidence="1" id="KW-0813">Transport</keyword>
<dbReference type="Gene3D" id="3.40.50.300">
    <property type="entry name" value="P-loop containing nucleotide triphosphate hydrolases"/>
    <property type="match status" value="1"/>
</dbReference>
<dbReference type="RefSeq" id="WP_068845073.1">
    <property type="nucleotide sequence ID" value="NZ_LYDR01000001.1"/>
</dbReference>